<dbReference type="InterPro" id="IPR011042">
    <property type="entry name" value="6-blade_b-propeller_TolB-like"/>
</dbReference>
<dbReference type="Pfam" id="PF07676">
    <property type="entry name" value="PD40"/>
    <property type="match status" value="2"/>
</dbReference>
<evidence type="ECO:0008006" key="3">
    <source>
        <dbReference type="Google" id="ProtNLM"/>
    </source>
</evidence>
<dbReference type="AlphaFoldDB" id="A0A937XG47"/>
<organism evidence="1 2">
    <name type="scientific">candidate division WOR-3 bacterium</name>
    <dbReference type="NCBI Taxonomy" id="2052148"/>
    <lineage>
        <taxon>Bacteria</taxon>
        <taxon>Bacteria division WOR-3</taxon>
    </lineage>
</organism>
<reference evidence="1" key="1">
    <citation type="submission" date="2019-03" db="EMBL/GenBank/DDBJ databases">
        <title>Lake Tanganyika Metagenome-Assembled Genomes (MAGs).</title>
        <authorList>
            <person name="Tran P."/>
        </authorList>
    </citation>
    <scope>NUCLEOTIDE SEQUENCE</scope>
    <source>
        <strain evidence="1">K_DeepCast_150m_m2_040</strain>
    </source>
</reference>
<dbReference type="Proteomes" id="UP000779900">
    <property type="component" value="Unassembled WGS sequence"/>
</dbReference>
<proteinExistence type="predicted"/>
<evidence type="ECO:0000313" key="1">
    <source>
        <dbReference type="EMBL" id="MBM3330460.1"/>
    </source>
</evidence>
<protein>
    <recommendedName>
        <fullName evidence="3">Dipeptidylpeptidase IV N-terminal domain-containing protein</fullName>
    </recommendedName>
</protein>
<comment type="caution">
    <text evidence="1">The sequence shown here is derived from an EMBL/GenBank/DDBJ whole genome shotgun (WGS) entry which is preliminary data.</text>
</comment>
<evidence type="ECO:0000313" key="2">
    <source>
        <dbReference type="Proteomes" id="UP000779900"/>
    </source>
</evidence>
<sequence length="565" mass="62371">MRFPSSPPPSSPHSSTSLRPFCCSATCRILTPDLVWSPTWWWAQVRSLGGCFRLTVLYLPATICGVIFGRTCMRKESTLRPRLRGALIVGLLPFLTWARPAGKATEKFLGPVPALVGQIVRSRDLRHAAGVVAVDSGQSAWFDGKVQAGIYDSIWIGELAFSPDGQHTLYIAMKGGKAFAVIDGRPGPVCDEIELGDQIFSPDSRRTGYAARDSSWQWMVIDGVAGPRGYGAWGLIFSPDSRRAAYILWQRGARRVVIDGRVGPEYTSVRELVFSPDSRRLAFSAEQDEAKFIVVDSVPGPAYDALGREGAVFSPDGRSFAYSARRGDKWFVVQDTAPGSAYDEITDGPVFSPDSRRMAYCARRGEQYRVVVDGREGPEYADAHYLVFSPDSRSLAYRARQGDKVFTVRDGVPGPAYDGVEPAVFSPDSRRMAVLAWQNDRTRVIDDSLPGAEYYDIRDESVIFSPDSRHLAYCANDSVDRWFAVLDGKPGTVYNDAARPVFSPDSRRFAFRAGRGYRALVVVDGLPGAEYDRLLGGPEFRADGALEWLAVRSDSLFRVRLPPGR</sequence>
<dbReference type="SUPFAM" id="SSF82171">
    <property type="entry name" value="DPP6 N-terminal domain-like"/>
    <property type="match status" value="1"/>
</dbReference>
<name>A0A937XG47_UNCW3</name>
<dbReference type="Gene3D" id="2.120.10.30">
    <property type="entry name" value="TolB, C-terminal domain"/>
    <property type="match status" value="2"/>
</dbReference>
<dbReference type="EMBL" id="VGIR01000004">
    <property type="protein sequence ID" value="MBM3330460.1"/>
    <property type="molecule type" value="Genomic_DNA"/>
</dbReference>
<dbReference type="InterPro" id="IPR011659">
    <property type="entry name" value="WD40"/>
</dbReference>
<accession>A0A937XG47</accession>
<gene>
    <name evidence="1" type="ORF">FJY68_01255</name>
</gene>